<protein>
    <submittedName>
        <fullName evidence="2">Uncharacterized protein</fullName>
    </submittedName>
</protein>
<dbReference type="EMBL" id="HBUF01271798">
    <property type="protein sequence ID" value="CAG6685388.1"/>
    <property type="molecule type" value="Transcribed_RNA"/>
</dbReference>
<reference evidence="2" key="1">
    <citation type="submission" date="2021-05" db="EMBL/GenBank/DDBJ databases">
        <authorList>
            <person name="Alioto T."/>
            <person name="Alioto T."/>
            <person name="Gomez Garrido J."/>
        </authorList>
    </citation>
    <scope>NUCLEOTIDE SEQUENCE</scope>
</reference>
<dbReference type="EMBL" id="HBUF01271799">
    <property type="protein sequence ID" value="CAG6685390.1"/>
    <property type="molecule type" value="Transcribed_RNA"/>
</dbReference>
<proteinExistence type="predicted"/>
<sequence length="116" mass="13107">MLELFHTAPTAGRVLRQLLRGSETRTPVQPLRAVRHARVLLDRHRHPVLSVHRPPIQTPRSGQLREQDGARRRYLRRARTLHEQCPLDAQEPGHAGPLSAGAARDSRAAERQTVQS</sequence>
<feature type="region of interest" description="Disordered" evidence="1">
    <location>
        <begin position="45"/>
        <end position="69"/>
    </location>
</feature>
<evidence type="ECO:0000313" key="2">
    <source>
        <dbReference type="EMBL" id="CAG6685390.1"/>
    </source>
</evidence>
<dbReference type="AlphaFoldDB" id="A0A8D8TBH6"/>
<name>A0A8D8TBH6_9HEMI</name>
<evidence type="ECO:0000256" key="1">
    <source>
        <dbReference type="SAM" id="MobiDB-lite"/>
    </source>
</evidence>
<organism evidence="2">
    <name type="scientific">Cacopsylla melanoneura</name>
    <dbReference type="NCBI Taxonomy" id="428564"/>
    <lineage>
        <taxon>Eukaryota</taxon>
        <taxon>Metazoa</taxon>
        <taxon>Ecdysozoa</taxon>
        <taxon>Arthropoda</taxon>
        <taxon>Hexapoda</taxon>
        <taxon>Insecta</taxon>
        <taxon>Pterygota</taxon>
        <taxon>Neoptera</taxon>
        <taxon>Paraneoptera</taxon>
        <taxon>Hemiptera</taxon>
        <taxon>Sternorrhyncha</taxon>
        <taxon>Psylloidea</taxon>
        <taxon>Psyllidae</taxon>
        <taxon>Psyllinae</taxon>
        <taxon>Cacopsylla</taxon>
    </lineage>
</organism>
<accession>A0A8D8TBH6</accession>
<feature type="region of interest" description="Disordered" evidence="1">
    <location>
        <begin position="81"/>
        <end position="116"/>
    </location>
</feature>